<dbReference type="InterPro" id="IPR011542">
    <property type="entry name" value="SUF_FeS_clus_asmbl_SufD"/>
</dbReference>
<feature type="domain" description="SUF system FeS cluster assembly SufBD N-terminal" evidence="3">
    <location>
        <begin position="38"/>
        <end position="181"/>
    </location>
</feature>
<dbReference type="InterPro" id="IPR055346">
    <property type="entry name" value="Fe-S_cluster_assembly_SufBD"/>
</dbReference>
<name>A0A9W6FJK7_XANFL</name>
<evidence type="ECO:0000256" key="1">
    <source>
        <dbReference type="ARBA" id="ARBA00043967"/>
    </source>
</evidence>
<evidence type="ECO:0000259" key="3">
    <source>
        <dbReference type="Pfam" id="PF19295"/>
    </source>
</evidence>
<evidence type="ECO:0000313" key="4">
    <source>
        <dbReference type="EMBL" id="GLI22381.1"/>
    </source>
</evidence>
<reference evidence="4" key="1">
    <citation type="submission" date="2022-12" db="EMBL/GenBank/DDBJ databases">
        <title>Reference genome sequencing for broad-spectrum identification of bacterial and archaeal isolates by mass spectrometry.</title>
        <authorList>
            <person name="Sekiguchi Y."/>
            <person name="Tourlousse D.M."/>
        </authorList>
    </citation>
    <scope>NUCLEOTIDE SEQUENCE</scope>
    <source>
        <strain evidence="4">301</strain>
    </source>
</reference>
<evidence type="ECO:0000259" key="2">
    <source>
        <dbReference type="Pfam" id="PF01458"/>
    </source>
</evidence>
<dbReference type="InterPro" id="IPR037284">
    <property type="entry name" value="SUF_FeS_clus_asmbl_SufBD_sf"/>
</dbReference>
<evidence type="ECO:0000313" key="5">
    <source>
        <dbReference type="Proteomes" id="UP001144397"/>
    </source>
</evidence>
<dbReference type="EMBL" id="BSDO01000002">
    <property type="protein sequence ID" value="GLI22381.1"/>
    <property type="molecule type" value="Genomic_DNA"/>
</dbReference>
<gene>
    <name evidence="4" type="ORF">XFLAVUS301_20550</name>
</gene>
<protein>
    <submittedName>
        <fullName evidence="4">Fe-S cluster assembly protein SufD</fullName>
    </submittedName>
</protein>
<dbReference type="NCBIfam" id="TIGR01981">
    <property type="entry name" value="sufD"/>
    <property type="match status" value="1"/>
</dbReference>
<dbReference type="SUPFAM" id="SSF101960">
    <property type="entry name" value="Stabilizer of iron transporter SufD"/>
    <property type="match status" value="1"/>
</dbReference>
<dbReference type="PANTHER" id="PTHR43575">
    <property type="entry name" value="PROTEIN ABCI7, CHLOROPLASTIC"/>
    <property type="match status" value="1"/>
</dbReference>
<dbReference type="Proteomes" id="UP001144397">
    <property type="component" value="Unassembled WGS sequence"/>
</dbReference>
<dbReference type="Pfam" id="PF19295">
    <property type="entry name" value="SufBD_N"/>
    <property type="match status" value="1"/>
</dbReference>
<proteinExistence type="inferred from homology"/>
<dbReference type="GO" id="GO:0016226">
    <property type="term" value="P:iron-sulfur cluster assembly"/>
    <property type="evidence" value="ECO:0007669"/>
    <property type="project" value="InterPro"/>
</dbReference>
<dbReference type="InterPro" id="IPR000825">
    <property type="entry name" value="SUF_FeS_clus_asmbl_SufBD_core"/>
</dbReference>
<dbReference type="PANTHER" id="PTHR43575:SF1">
    <property type="entry name" value="PROTEIN ABCI7, CHLOROPLASTIC"/>
    <property type="match status" value="1"/>
</dbReference>
<dbReference type="AlphaFoldDB" id="A0A9W6FJK7"/>
<comment type="caution">
    <text evidence="4">The sequence shown here is derived from an EMBL/GenBank/DDBJ whole genome shotgun (WGS) entry which is preliminary data.</text>
</comment>
<dbReference type="Pfam" id="PF01458">
    <property type="entry name" value="SUFBD_core"/>
    <property type="match status" value="1"/>
</dbReference>
<sequence length="447" mass="47456">MRDGTMTINVRPARTAAEEAIAAALEASITAEAGQGRIPEVRRAARDAFLSHGLPSRRVEEWKYTDLRAAVRDFPNCAPAPGAVEEAEAAPFVPSLPNAGRILFVNGALSRAGSDFAALSEGVTALPLDAAIAASDPLADRINALSPSRYDGPLALNTGFLGEGVALRVDAGVKAARPVHIAHAFPGVEAVAGFTRTVVVVGAGAEVTLVETFAGRDGVAYQSNHAVELVVGDGAIVNLVRIQEEGDAAFHFGTLMLELGREAKLNLFALAQGAALARYNVYGRFEGTGAHAGIRGATLARGRQHSDTTLVIDHAVAGGESRELFKTVLADESHGVFQGKIVVRRAAQKTDGRMMSQSLLLSDRAEMDNKPELEIFADDVQCGHGATAGALDRSMLFYLRSRGLPEKEAEMLLIQAFLGEAVEYVEDADLRDLLIERISGWLEKRAV</sequence>
<dbReference type="InterPro" id="IPR045595">
    <property type="entry name" value="SufBD_N"/>
</dbReference>
<comment type="similarity">
    <text evidence="1">Belongs to the iron-sulfur cluster assembly SufBD family.</text>
</comment>
<feature type="domain" description="SUF system FeS cluster assembly SufBD core" evidence="2">
    <location>
        <begin position="191"/>
        <end position="417"/>
    </location>
</feature>
<accession>A0A9W6FJK7</accession>
<organism evidence="4 5">
    <name type="scientific">Xanthobacter flavus</name>
    <dbReference type="NCBI Taxonomy" id="281"/>
    <lineage>
        <taxon>Bacteria</taxon>
        <taxon>Pseudomonadati</taxon>
        <taxon>Pseudomonadota</taxon>
        <taxon>Alphaproteobacteria</taxon>
        <taxon>Hyphomicrobiales</taxon>
        <taxon>Xanthobacteraceae</taxon>
        <taxon>Xanthobacter</taxon>
    </lineage>
</organism>